<keyword evidence="1" id="KW-1133">Transmembrane helix</keyword>
<feature type="transmembrane region" description="Helical" evidence="1">
    <location>
        <begin position="43"/>
        <end position="66"/>
    </location>
</feature>
<dbReference type="AlphaFoldDB" id="A0A2A2G8T6"/>
<dbReference type="Proteomes" id="UP000218831">
    <property type="component" value="Unassembled WGS sequence"/>
</dbReference>
<protein>
    <submittedName>
        <fullName evidence="2">Uncharacterized protein</fullName>
    </submittedName>
</protein>
<organism evidence="2 3">
    <name type="scientific">Fodinibius salipaludis</name>
    <dbReference type="NCBI Taxonomy" id="2032627"/>
    <lineage>
        <taxon>Bacteria</taxon>
        <taxon>Pseudomonadati</taxon>
        <taxon>Balneolota</taxon>
        <taxon>Balneolia</taxon>
        <taxon>Balneolales</taxon>
        <taxon>Balneolaceae</taxon>
        <taxon>Fodinibius</taxon>
    </lineage>
</organism>
<dbReference type="RefSeq" id="WP_095607169.1">
    <property type="nucleotide sequence ID" value="NZ_NSKE01000009.1"/>
</dbReference>
<sequence length="87" mass="9814">MDKKTLHSFIQTTSAIIATIFGLITIWIGGMTLFGFFDPGYVIFVPLLTYNVIMGLFYTAIGILIWRQHPKATQASKFIFLLDIVVL</sequence>
<dbReference type="OrthoDB" id="5519289at2"/>
<reference evidence="2 3" key="1">
    <citation type="submission" date="2017-08" db="EMBL/GenBank/DDBJ databases">
        <title>Aliifodinibius alkalisoli sp. nov., isolated from saline alkaline soil.</title>
        <authorList>
            <person name="Liu D."/>
            <person name="Zhang G."/>
        </authorList>
    </citation>
    <scope>NUCLEOTIDE SEQUENCE [LARGE SCALE GENOMIC DNA]</scope>
    <source>
        <strain evidence="2 3">WN023</strain>
    </source>
</reference>
<feature type="transmembrane region" description="Helical" evidence="1">
    <location>
        <begin position="12"/>
        <end position="37"/>
    </location>
</feature>
<keyword evidence="1" id="KW-0472">Membrane</keyword>
<name>A0A2A2G8T6_9BACT</name>
<gene>
    <name evidence="2" type="ORF">CK503_12520</name>
</gene>
<proteinExistence type="predicted"/>
<keyword evidence="3" id="KW-1185">Reference proteome</keyword>
<accession>A0A2A2G8T6</accession>
<keyword evidence="1" id="KW-0812">Transmembrane</keyword>
<evidence type="ECO:0000256" key="1">
    <source>
        <dbReference type="SAM" id="Phobius"/>
    </source>
</evidence>
<dbReference type="EMBL" id="NSKE01000009">
    <property type="protein sequence ID" value="PAU93242.1"/>
    <property type="molecule type" value="Genomic_DNA"/>
</dbReference>
<comment type="caution">
    <text evidence="2">The sequence shown here is derived from an EMBL/GenBank/DDBJ whole genome shotgun (WGS) entry which is preliminary data.</text>
</comment>
<evidence type="ECO:0000313" key="2">
    <source>
        <dbReference type="EMBL" id="PAU93242.1"/>
    </source>
</evidence>
<evidence type="ECO:0000313" key="3">
    <source>
        <dbReference type="Proteomes" id="UP000218831"/>
    </source>
</evidence>